<name>A0A5N4WTE5_9GAMM</name>
<dbReference type="GO" id="GO:0003677">
    <property type="term" value="F:DNA binding"/>
    <property type="evidence" value="ECO:0007669"/>
    <property type="project" value="InterPro"/>
</dbReference>
<accession>A0A5N4WTE5</accession>
<dbReference type="EMBL" id="VXLD01000001">
    <property type="protein sequence ID" value="KAB1859962.1"/>
    <property type="molecule type" value="Genomic_DNA"/>
</dbReference>
<sequence>MKLDSKLYEKIVSHLMFDENDFDTTIVPNAKIIGSISGRSRQIDVLLDSKNGESNKRIIVDSKYQKRPIDIKKVEEFEGMMRDVNAQRGILICPSGYTQSALRRAQELITIRILTEEEIENFVMYGWDNCKLNQCEGNILWELNPSIIDDSPLTVTCSAKCDKCSNFNIWCWACGEKFSMYDEDEHQCACEGPSFWLTSIEDDEQSKSVYLHYLHLIEYNPDQPKFATLTMNRRPIS</sequence>
<keyword evidence="2" id="KW-0255">Endonuclease</keyword>
<gene>
    <name evidence="2" type="ORF">F4W09_02230</name>
</gene>
<protein>
    <submittedName>
        <fullName evidence="2">Restriction endonuclease</fullName>
    </submittedName>
</protein>
<reference evidence="2 3" key="1">
    <citation type="submission" date="2019-09" db="EMBL/GenBank/DDBJ databases">
        <title>Draft genome sequence of Acinetobacter tandoii W4-4-4 isolated from environmental water sample.</title>
        <authorList>
            <person name="Wee S.K."/>
            <person name="Yan B."/>
            <person name="Mustaffa S.B."/>
            <person name="Yap E.P.H."/>
        </authorList>
    </citation>
    <scope>NUCLEOTIDE SEQUENCE [LARGE SCALE GENOMIC DNA]</scope>
    <source>
        <strain evidence="2 3">W4-4-4</strain>
    </source>
</reference>
<comment type="caution">
    <text evidence="2">The sequence shown here is derived from an EMBL/GenBank/DDBJ whole genome shotgun (WGS) entry which is preliminary data.</text>
</comment>
<evidence type="ECO:0000259" key="1">
    <source>
        <dbReference type="Pfam" id="PF04471"/>
    </source>
</evidence>
<dbReference type="AlphaFoldDB" id="A0A5N4WTE5"/>
<dbReference type="Pfam" id="PF04471">
    <property type="entry name" value="Mrr_cat"/>
    <property type="match status" value="1"/>
</dbReference>
<dbReference type="InterPro" id="IPR011335">
    <property type="entry name" value="Restrct_endonuc-II-like"/>
</dbReference>
<keyword evidence="2" id="KW-0540">Nuclease</keyword>
<evidence type="ECO:0000313" key="3">
    <source>
        <dbReference type="Proteomes" id="UP000325788"/>
    </source>
</evidence>
<proteinExistence type="predicted"/>
<dbReference type="InterPro" id="IPR007560">
    <property type="entry name" value="Restrct_endonuc_IV_Mrr"/>
</dbReference>
<dbReference type="Proteomes" id="UP000325788">
    <property type="component" value="Unassembled WGS sequence"/>
</dbReference>
<dbReference type="RefSeq" id="WP_151503874.1">
    <property type="nucleotide sequence ID" value="NZ_VXLD01000001.1"/>
</dbReference>
<feature type="domain" description="Restriction endonuclease type IV Mrr" evidence="1">
    <location>
        <begin position="38"/>
        <end position="121"/>
    </location>
</feature>
<keyword evidence="2" id="KW-0378">Hydrolase</keyword>
<dbReference type="GO" id="GO:0004519">
    <property type="term" value="F:endonuclease activity"/>
    <property type="evidence" value="ECO:0007669"/>
    <property type="project" value="UniProtKB-KW"/>
</dbReference>
<dbReference type="GO" id="GO:0009307">
    <property type="term" value="P:DNA restriction-modification system"/>
    <property type="evidence" value="ECO:0007669"/>
    <property type="project" value="InterPro"/>
</dbReference>
<organism evidence="2 3">
    <name type="scientific">Acinetobacter tandoii</name>
    <dbReference type="NCBI Taxonomy" id="202954"/>
    <lineage>
        <taxon>Bacteria</taxon>
        <taxon>Pseudomonadati</taxon>
        <taxon>Pseudomonadota</taxon>
        <taxon>Gammaproteobacteria</taxon>
        <taxon>Moraxellales</taxon>
        <taxon>Moraxellaceae</taxon>
        <taxon>Acinetobacter</taxon>
    </lineage>
</organism>
<evidence type="ECO:0000313" key="2">
    <source>
        <dbReference type="EMBL" id="KAB1859962.1"/>
    </source>
</evidence>
<dbReference type="SUPFAM" id="SSF52980">
    <property type="entry name" value="Restriction endonuclease-like"/>
    <property type="match status" value="1"/>
</dbReference>